<evidence type="ECO:0000313" key="3">
    <source>
        <dbReference type="Proteomes" id="UP000535511"/>
    </source>
</evidence>
<proteinExistence type="predicted"/>
<dbReference type="Gene3D" id="2.120.10.30">
    <property type="entry name" value="TolB, C-terminal domain"/>
    <property type="match status" value="1"/>
</dbReference>
<keyword evidence="1" id="KW-0812">Transmembrane</keyword>
<dbReference type="SUPFAM" id="SSF82171">
    <property type="entry name" value="DPP6 N-terminal domain-like"/>
    <property type="match status" value="1"/>
</dbReference>
<dbReference type="InterPro" id="IPR011042">
    <property type="entry name" value="6-blade_b-propeller_TolB-like"/>
</dbReference>
<keyword evidence="1" id="KW-0472">Membrane</keyword>
<reference evidence="2 3" key="1">
    <citation type="submission" date="2020-07" db="EMBL/GenBank/DDBJ databases">
        <title>Sequencing the genomes of 1000 actinobacteria strains.</title>
        <authorList>
            <person name="Klenk H.-P."/>
        </authorList>
    </citation>
    <scope>NUCLEOTIDE SEQUENCE [LARGE SCALE GENOMIC DNA]</scope>
    <source>
        <strain evidence="2 3">DSM 21350</strain>
    </source>
</reference>
<dbReference type="RefSeq" id="WP_179665129.1">
    <property type="nucleotide sequence ID" value="NZ_JACCBG010000001.1"/>
</dbReference>
<keyword evidence="1" id="KW-1133">Transmembrane helix</keyword>
<organism evidence="2 3">
    <name type="scientific">Nocardioides panaciterrulae</name>
    <dbReference type="NCBI Taxonomy" id="661492"/>
    <lineage>
        <taxon>Bacteria</taxon>
        <taxon>Bacillati</taxon>
        <taxon>Actinomycetota</taxon>
        <taxon>Actinomycetes</taxon>
        <taxon>Propionibacteriales</taxon>
        <taxon>Nocardioidaceae</taxon>
        <taxon>Nocardioides</taxon>
    </lineage>
</organism>
<feature type="transmembrane region" description="Helical" evidence="1">
    <location>
        <begin position="448"/>
        <end position="469"/>
    </location>
</feature>
<evidence type="ECO:0008006" key="4">
    <source>
        <dbReference type="Google" id="ProtNLM"/>
    </source>
</evidence>
<feature type="transmembrane region" description="Helical" evidence="1">
    <location>
        <begin position="38"/>
        <end position="58"/>
    </location>
</feature>
<gene>
    <name evidence="2" type="ORF">BJZ21_003714</name>
</gene>
<dbReference type="AlphaFoldDB" id="A0A7Y9E9E6"/>
<comment type="caution">
    <text evidence="2">The sequence shown here is derived from an EMBL/GenBank/DDBJ whole genome shotgun (WGS) entry which is preliminary data.</text>
</comment>
<protein>
    <recommendedName>
        <fullName evidence="4">WD40 repeat domain-containing protein</fullName>
    </recommendedName>
</protein>
<keyword evidence="3" id="KW-1185">Reference proteome</keyword>
<accession>A0A7Y9E9E6</accession>
<sequence>MTGRLREELARLGDTAPVAEIDPDTWARARRARIRDRALVLAAVVAVLVGVGTVPLALQHHTESPVAGQPAAGVPRHTWLVPDRMAARANDGSWTRDQVTSDLAVGRAAAAYVMDGGLPVVIGADDGGYHLLDLPGFAGNNELTAHGLQGGDLGLTLSPDGSKLAYTYARFGRHAADRPIPSGIRVVDLTNGDVRTVPIHGGEGTVVTDIRWSPSGTWLVWAGDQMASWTTMSMGGGSPVAGIVSPDGDSSTPLPAMTHNLRTSFAVSDTGEASVLGDSARYVGYGPGATEPSSGAAFSSSLTVHLPGRVPLHVGANVTLGAAYVGDVLHDLRVRDMNARYRLDTYDVDGRHQRVGLPSALDGAWVEPLGWIDATHLVARVGRGRDARSDSSLSSLALVTVGDHPSYRLVGGVDPGVTGLTLATDLMTPAQPTVDRPEPDWPWTSERWALTLGVPALALLLLLAGALLARRRDQR</sequence>
<name>A0A7Y9E9E6_9ACTN</name>
<dbReference type="Proteomes" id="UP000535511">
    <property type="component" value="Unassembled WGS sequence"/>
</dbReference>
<evidence type="ECO:0000256" key="1">
    <source>
        <dbReference type="SAM" id="Phobius"/>
    </source>
</evidence>
<evidence type="ECO:0000313" key="2">
    <source>
        <dbReference type="EMBL" id="NYD43631.1"/>
    </source>
</evidence>
<dbReference type="EMBL" id="JACCBG010000001">
    <property type="protein sequence ID" value="NYD43631.1"/>
    <property type="molecule type" value="Genomic_DNA"/>
</dbReference>